<name>A0A814EFE1_9BILA</name>
<dbReference type="PANTHER" id="PTHR24104">
    <property type="entry name" value="E3 UBIQUITIN-PROTEIN LIGASE NHLRC1-RELATED"/>
    <property type="match status" value="1"/>
</dbReference>
<evidence type="ECO:0008006" key="6">
    <source>
        <dbReference type="Google" id="ProtNLM"/>
    </source>
</evidence>
<dbReference type="PANTHER" id="PTHR24104:SF25">
    <property type="entry name" value="PROTEIN LIN-41"/>
    <property type="match status" value="1"/>
</dbReference>
<feature type="repeat" description="NHL" evidence="2">
    <location>
        <begin position="262"/>
        <end position="301"/>
    </location>
</feature>
<gene>
    <name evidence="4" type="ORF">VCS650_LOCUS12985</name>
</gene>
<keyword evidence="3" id="KW-0472">Membrane</keyword>
<dbReference type="Gene3D" id="2.40.10.500">
    <property type="match status" value="2"/>
</dbReference>
<feature type="transmembrane region" description="Helical" evidence="3">
    <location>
        <begin position="1133"/>
        <end position="1155"/>
    </location>
</feature>
<dbReference type="Pfam" id="PF01436">
    <property type="entry name" value="NHL"/>
    <property type="match status" value="3"/>
</dbReference>
<feature type="transmembrane region" description="Helical" evidence="3">
    <location>
        <begin position="923"/>
        <end position="946"/>
    </location>
</feature>
<keyword evidence="3" id="KW-1133">Transmembrane helix</keyword>
<sequence length="1834" mass="205222">MIIPISGCLFHFGQCIWHEVQPCGLQKKYNEDKFFLLSVKTLTAIAFLPIDDIVNTFELLEKEFHDDTNDLLQYFEKTWIGERKSTTSSATTTTTTRTTKTTANPSLSFNQPKFSATPIWDSNGITFANQSIVGRFLRTSFVSTNNTIYVVNTENSTILIWHEESINPTKIIHGNFTEPYSLFVTSNGDIYINDGEENGRVQKWSAETNTFETVMNVSSSCWGLFVDINNTLYCSMHDHHQVVKRSLNDAVMNSNRVAAGTGIYGSDSNQLDRPHGIFVDVNLDLYVADSGNDRIQLFQSGELNGITVAGGRFMRETIALSRPGGIVLDAEKYLFIVDTGNNRIVGSGLNGFRCLVGCYGSNTGSYSQSNELVSPFSLSFDGSGNMFVTDQGNNRIQKFLLIKDSFAVSFNQPMFCSNAGWHENGSTFANRSIVGEHPTAIFVDTNNTIYVANQENSTIVIWDDESDNPTKIIHGNFTEPYSLFVTSNGDIYINDGDYKNGRVQKWSAETNTFETVMNVSSSCWGLFVDINNTLYCSIEHRHQVVKRSLNDPEINSNRIAAGTGDRGSNPNQLNGPRGIFVDVNLDLYVADCENDRVQLFQSGKLNGTPVAGLTSRQPHAYRLRCPSGIILDAEKHLFIVDQKNHSIVGSGSNGFRPLFKSNKMGSESNQLSSPSGFSFDRSGNIFVADTENHRIQKFNYKKKSCANISLPVRNTYSSSLTKKNQMYYRDCQKEIVYYESIQVKVTETGYYTFRSSGNIDSYGSIYINKFNPLNPSENLLRAADDSDSDLQFKFDLHLDVDMIYVLVVTTYPSKETGRFSIDVSGKTKVILECLYTPLNIQLIYSSKLIDDSPTFYRDCQVPQCYYETLQIHVNTTGPEQKSCVIGDQCNFYLKGIGLTLDDILRDDLQPNTGLNNQSFSIRLSAGLTIIMFVAGLINSILSFITFKSKNSQQVGCGMYLLVSSITSFLAISMFIIKFWFVVLTHINVATSLSVLRGGCASIEPILKLFLYLDGWLNACVAIERAALIFKGLKITAKNHKYLSPHTVKQNCGPKESSCVIGDQCNIYIKGIGLTLDDILRDELQPNTGLNNQSFSIKLSAGLTIIMFVAGLINSILSFITFQHKDSQQVGCGMYLLTSSITSLLTISMFIIKFWFVVLTHINESTSLSILRGGCIAIEPILKLFLYLDGWLNACIAVERAVLIFKGVNFDKKKSKSIARRTVLILPFSLSFNQPKFCPTATWNPTGITFANQSIVGEYLFAIFVSTNNTIYVANKENNTIVMWQEESANPTKIIHGNFVEPASLFVTSNGDIYIDDGEKNDRVQKWIAETNNFVTAMNVNSSCTGLFVDINDTLYCSIFNQHQVVKRSLNDAVMTSNRVAAGTGIRGLASNQLYNPRGIFVDVGLNLYVADTNNHRVQLFQSGESNGITVAGKTSLDPTIALIGPTGIILDAEKYLYIVDYGNSRIVSSGLNGFRCLVGCYGEGSQSYQLTYPFSFSFDRYGNMFVADFKNHRIQKFQYLEELCVNTSSVVQTVYASELTTNSSTYLRSCSWVSSYYEAIQVNVGTSGLYTFFSNSEMFTFGFIYKDYFNPFNPYENQLFSDDSMCGLAQFRLTVALETSITYILIVTTWGFGDTGAFSVFASGPDIANLKSISSPSVIEVKYPDTVQSKYSLQLTTNSQIYSRDCRKSNYYYQTIRMSVMETGYYALISNSSMDTFGDIYKDDFNPMNPFENLLSQDYRACSYRDFKFIVYLHTDTKYILVITTWSPNMTGKFFILTSGPNNITLDPYSKKKRNFLLISERHFIDRPCDRLGQMSLVTIPGIGIFEVEHELAC</sequence>
<feature type="repeat" description="NHL" evidence="2">
    <location>
        <begin position="566"/>
        <end position="603"/>
    </location>
</feature>
<evidence type="ECO:0000313" key="5">
    <source>
        <dbReference type="Proteomes" id="UP000663891"/>
    </source>
</evidence>
<dbReference type="OrthoDB" id="342730at2759"/>
<organism evidence="4 5">
    <name type="scientific">Adineta steineri</name>
    <dbReference type="NCBI Taxonomy" id="433720"/>
    <lineage>
        <taxon>Eukaryota</taxon>
        <taxon>Metazoa</taxon>
        <taxon>Spiralia</taxon>
        <taxon>Gnathifera</taxon>
        <taxon>Rotifera</taxon>
        <taxon>Eurotatoria</taxon>
        <taxon>Bdelloidea</taxon>
        <taxon>Adinetida</taxon>
        <taxon>Adinetidae</taxon>
        <taxon>Adineta</taxon>
    </lineage>
</organism>
<keyword evidence="1" id="KW-0677">Repeat</keyword>
<dbReference type="CDD" id="cd05819">
    <property type="entry name" value="NHL"/>
    <property type="match status" value="3"/>
</dbReference>
<dbReference type="Gene3D" id="2.120.10.30">
    <property type="entry name" value="TolB, C-terminal domain"/>
    <property type="match status" value="4"/>
</dbReference>
<dbReference type="EMBL" id="CAJNON010000102">
    <property type="protein sequence ID" value="CAF0968168.1"/>
    <property type="molecule type" value="Genomic_DNA"/>
</dbReference>
<evidence type="ECO:0000256" key="3">
    <source>
        <dbReference type="SAM" id="Phobius"/>
    </source>
</evidence>
<dbReference type="InterPro" id="IPR001258">
    <property type="entry name" value="NHL_repeat"/>
</dbReference>
<dbReference type="GO" id="GO:0008270">
    <property type="term" value="F:zinc ion binding"/>
    <property type="evidence" value="ECO:0007669"/>
    <property type="project" value="UniProtKB-KW"/>
</dbReference>
<evidence type="ECO:0000256" key="2">
    <source>
        <dbReference type="PROSITE-ProRule" id="PRU00504"/>
    </source>
</evidence>
<accession>A0A814EFE1</accession>
<dbReference type="Gene3D" id="1.20.1070.10">
    <property type="entry name" value="Rhodopsin 7-helix transmembrane proteins"/>
    <property type="match status" value="1"/>
</dbReference>
<feature type="transmembrane region" description="Helical" evidence="3">
    <location>
        <begin position="958"/>
        <end position="982"/>
    </location>
</feature>
<comment type="caution">
    <text evidence="4">The sequence shown here is derived from an EMBL/GenBank/DDBJ whole genome shotgun (WGS) entry which is preliminary data.</text>
</comment>
<proteinExistence type="predicted"/>
<evidence type="ECO:0000256" key="1">
    <source>
        <dbReference type="ARBA" id="ARBA00022737"/>
    </source>
</evidence>
<keyword evidence="3" id="KW-0812">Transmembrane</keyword>
<feature type="repeat" description="NHL" evidence="2">
    <location>
        <begin position="1392"/>
        <end position="1423"/>
    </location>
</feature>
<feature type="repeat" description="NHL" evidence="2">
    <location>
        <begin position="665"/>
        <end position="701"/>
    </location>
</feature>
<feature type="transmembrane region" description="Helical" evidence="3">
    <location>
        <begin position="1098"/>
        <end position="1121"/>
    </location>
</feature>
<dbReference type="InterPro" id="IPR011042">
    <property type="entry name" value="6-blade_b-propeller_TolB-like"/>
</dbReference>
<reference evidence="4" key="1">
    <citation type="submission" date="2021-02" db="EMBL/GenBank/DDBJ databases">
        <authorList>
            <person name="Nowell W R."/>
        </authorList>
    </citation>
    <scope>NUCLEOTIDE SEQUENCE</scope>
</reference>
<dbReference type="Proteomes" id="UP000663891">
    <property type="component" value="Unassembled WGS sequence"/>
</dbReference>
<evidence type="ECO:0000313" key="4">
    <source>
        <dbReference type="EMBL" id="CAF0968168.1"/>
    </source>
</evidence>
<dbReference type="InterPro" id="IPR050952">
    <property type="entry name" value="TRIM-NHL_E3_ligases"/>
</dbReference>
<protein>
    <recommendedName>
        <fullName evidence="6">NHL repeat containing protein-like protein</fullName>
    </recommendedName>
</protein>
<dbReference type="SUPFAM" id="SSF101898">
    <property type="entry name" value="NHL repeat"/>
    <property type="match status" value="3"/>
</dbReference>
<dbReference type="PROSITE" id="PS51125">
    <property type="entry name" value="NHL"/>
    <property type="match status" value="4"/>
</dbReference>